<dbReference type="AlphaFoldDB" id="A0A4R5TKC5"/>
<dbReference type="RefSeq" id="WP_133322510.1">
    <property type="nucleotide sequence ID" value="NZ_SMTF01000011.1"/>
</dbReference>
<feature type="compositionally biased region" description="Low complexity" evidence="1">
    <location>
        <begin position="38"/>
        <end position="49"/>
    </location>
</feature>
<keyword evidence="3" id="KW-1185">Reference proteome</keyword>
<gene>
    <name evidence="2" type="ORF">E2F46_12400</name>
</gene>
<feature type="region of interest" description="Disordered" evidence="1">
    <location>
        <begin position="32"/>
        <end position="74"/>
    </location>
</feature>
<evidence type="ECO:0000313" key="3">
    <source>
        <dbReference type="Proteomes" id="UP000294796"/>
    </source>
</evidence>
<dbReference type="Proteomes" id="UP000294796">
    <property type="component" value="Unassembled WGS sequence"/>
</dbReference>
<reference evidence="2 3" key="1">
    <citation type="submission" date="2019-03" db="EMBL/GenBank/DDBJ databases">
        <title>Luteimonas zhaokaii sp.nov., isolated from the rectal contents of Plateau pika in Yushu, Qinghai Province, China.</title>
        <authorList>
            <person name="Zhang G."/>
        </authorList>
    </citation>
    <scope>NUCLEOTIDE SEQUENCE [LARGE SCALE GENOMIC DNA]</scope>
    <source>
        <strain evidence="2 3">B9</strain>
    </source>
</reference>
<evidence type="ECO:0000313" key="2">
    <source>
        <dbReference type="EMBL" id="TDK22945.1"/>
    </source>
</evidence>
<sequence>MNEDHNDNSNWRRQAQDRLHDLQLLRDMRAINERTQRELGPLPLDGLPGEPRRKPNIQQDRPPHEPESVEDEKMKISHAAAAAAVISVAGTLSGCDLASDRTHDARGAEVIADQSASAATAKEADLPSFDEIVRQVMERQYGSSFKPELQCWKHTIAADSDITNYCMKPSEPHVVDVDGNRRLYFMAYSEANIPGNDEYWYSHSSAGLMGAFEVKIESDGQWSLESASNEMEFGSIGDCGCKNAQFVRLGENHYGWMFASGGTWQGSTSVVHNIVAPRNGRFEDVSRIPMVEEDDQTTRYDIQLDESNPETLMFPVIVVKSKNGHTERLLIQFDLAEGTYSLNDTKQ</sequence>
<dbReference type="OrthoDB" id="6025407at2"/>
<proteinExistence type="predicted"/>
<comment type="caution">
    <text evidence="2">The sequence shown here is derived from an EMBL/GenBank/DDBJ whole genome shotgun (WGS) entry which is preliminary data.</text>
</comment>
<evidence type="ECO:0000256" key="1">
    <source>
        <dbReference type="SAM" id="MobiDB-lite"/>
    </source>
</evidence>
<protein>
    <submittedName>
        <fullName evidence="2">Uncharacterized protein</fullName>
    </submittedName>
</protein>
<feature type="compositionally biased region" description="Basic and acidic residues" evidence="1">
    <location>
        <begin position="61"/>
        <end position="74"/>
    </location>
</feature>
<dbReference type="EMBL" id="SMTF01000011">
    <property type="protein sequence ID" value="TDK22945.1"/>
    <property type="molecule type" value="Genomic_DNA"/>
</dbReference>
<name>A0A4R5TKC5_9GAMM</name>
<accession>A0A4R5TKC5</accession>
<organism evidence="2 3">
    <name type="scientific">Luteimonas aestuarii</name>
    <dbReference type="NCBI Taxonomy" id="453837"/>
    <lineage>
        <taxon>Bacteria</taxon>
        <taxon>Pseudomonadati</taxon>
        <taxon>Pseudomonadota</taxon>
        <taxon>Gammaproteobacteria</taxon>
        <taxon>Lysobacterales</taxon>
        <taxon>Lysobacteraceae</taxon>
        <taxon>Luteimonas</taxon>
    </lineage>
</organism>